<name>H6L9C1_SAPGL</name>
<keyword evidence="2" id="KW-0732">Signal</keyword>
<feature type="chain" id="PRO_5003604089" evidence="2">
    <location>
        <begin position="25"/>
        <end position="187"/>
    </location>
</feature>
<feature type="region of interest" description="Disordered" evidence="1">
    <location>
        <begin position="24"/>
        <end position="49"/>
    </location>
</feature>
<reference evidence="3 4" key="1">
    <citation type="journal article" date="2012" name="Stand. Genomic Sci.">
        <title>Complete genome sequencing and analysis of Saprospira grandis str. Lewin, a predatory marine bacterium.</title>
        <authorList>
            <person name="Saw J.H."/>
            <person name="Yuryev A."/>
            <person name="Kanbe M."/>
            <person name="Hou S."/>
            <person name="Young A.G."/>
            <person name="Aizawa S."/>
            <person name="Alam M."/>
        </authorList>
    </citation>
    <scope>NUCLEOTIDE SEQUENCE [LARGE SCALE GENOMIC DNA]</scope>
    <source>
        <strain evidence="3 4">Lewin</strain>
    </source>
</reference>
<accession>H6L9C1</accession>
<dbReference type="STRING" id="984262.SGRA_1558"/>
<feature type="signal peptide" evidence="2">
    <location>
        <begin position="1"/>
        <end position="24"/>
    </location>
</feature>
<evidence type="ECO:0000256" key="2">
    <source>
        <dbReference type="SAM" id="SignalP"/>
    </source>
</evidence>
<evidence type="ECO:0000256" key="1">
    <source>
        <dbReference type="SAM" id="MobiDB-lite"/>
    </source>
</evidence>
<dbReference type="Proteomes" id="UP000007519">
    <property type="component" value="Chromosome"/>
</dbReference>
<proteinExistence type="predicted"/>
<dbReference type="AlphaFoldDB" id="H6L9C1"/>
<protein>
    <submittedName>
        <fullName evidence="3">Protozoan/cyanobacterial globin family protein</fullName>
    </submittedName>
</protein>
<evidence type="ECO:0000313" key="4">
    <source>
        <dbReference type="Proteomes" id="UP000007519"/>
    </source>
</evidence>
<dbReference type="OrthoDB" id="792423at2"/>
<dbReference type="EMBL" id="CP002831">
    <property type="protein sequence ID" value="AFC24293.1"/>
    <property type="molecule type" value="Genomic_DNA"/>
</dbReference>
<evidence type="ECO:0000313" key="3">
    <source>
        <dbReference type="EMBL" id="AFC24293.1"/>
    </source>
</evidence>
<dbReference type="GO" id="GO:0019825">
    <property type="term" value="F:oxygen binding"/>
    <property type="evidence" value="ECO:0007669"/>
    <property type="project" value="InterPro"/>
</dbReference>
<sequence>MTKYLNGFLFAVLALALFMGSCKEDDTDDNTNDEPTLYERVGGTTMVSDPNNSSQMIEQGYLTLRSVVDSAIFVIAADTVMAPYFQVLLTEVGNGDMSGVTALSASLTNFMAVATGAENFSYNGRDMVTAHDPAQYNRMGLAADDAAYDAFIADVGTALGQNGVTDTELINDLVALLETLRSDIVQR</sequence>
<dbReference type="GO" id="GO:0020037">
    <property type="term" value="F:heme binding"/>
    <property type="evidence" value="ECO:0007669"/>
    <property type="project" value="InterPro"/>
</dbReference>
<gene>
    <name evidence="3" type="ordered locus">SGRA_1558</name>
</gene>
<dbReference type="Gene3D" id="1.10.490.10">
    <property type="entry name" value="Globins"/>
    <property type="match status" value="1"/>
</dbReference>
<dbReference type="eggNOG" id="ENOG5032U95">
    <property type="taxonomic scope" value="Bacteria"/>
</dbReference>
<dbReference type="PROSITE" id="PS51257">
    <property type="entry name" value="PROKAR_LIPOPROTEIN"/>
    <property type="match status" value="1"/>
</dbReference>
<keyword evidence="4" id="KW-1185">Reference proteome</keyword>
<organism evidence="3 4">
    <name type="scientific">Saprospira grandis (strain Lewin)</name>
    <dbReference type="NCBI Taxonomy" id="984262"/>
    <lineage>
        <taxon>Bacteria</taxon>
        <taxon>Pseudomonadati</taxon>
        <taxon>Bacteroidota</taxon>
        <taxon>Saprospiria</taxon>
        <taxon>Saprospirales</taxon>
        <taxon>Saprospiraceae</taxon>
        <taxon>Saprospira</taxon>
    </lineage>
</organism>
<dbReference type="InterPro" id="IPR012292">
    <property type="entry name" value="Globin/Proto"/>
</dbReference>
<dbReference type="InterPro" id="IPR009050">
    <property type="entry name" value="Globin-like_sf"/>
</dbReference>
<dbReference type="RefSeq" id="WP_015691929.1">
    <property type="nucleotide sequence ID" value="NC_016940.1"/>
</dbReference>
<dbReference type="HOGENOM" id="CLU_1388430_0_0_10"/>
<dbReference type="SUPFAM" id="SSF46458">
    <property type="entry name" value="Globin-like"/>
    <property type="match status" value="1"/>
</dbReference>
<dbReference type="KEGG" id="sgn:SGRA_1558"/>